<feature type="compositionally biased region" description="Polar residues" evidence="1">
    <location>
        <begin position="51"/>
        <end position="63"/>
    </location>
</feature>
<comment type="caution">
    <text evidence="3">The sequence shown here is derived from an EMBL/GenBank/DDBJ whole genome shotgun (WGS) entry which is preliminary data.</text>
</comment>
<feature type="compositionally biased region" description="Polar residues" evidence="1">
    <location>
        <begin position="312"/>
        <end position="326"/>
    </location>
</feature>
<feature type="region of interest" description="Disordered" evidence="1">
    <location>
        <begin position="243"/>
        <end position="341"/>
    </location>
</feature>
<feature type="compositionally biased region" description="Gly residues" evidence="1">
    <location>
        <begin position="285"/>
        <end position="298"/>
    </location>
</feature>
<evidence type="ECO:0000313" key="3">
    <source>
        <dbReference type="EMBL" id="KAF9578517.1"/>
    </source>
</evidence>
<evidence type="ECO:0000256" key="1">
    <source>
        <dbReference type="SAM" id="MobiDB-lite"/>
    </source>
</evidence>
<keyword evidence="4" id="KW-1185">Reference proteome</keyword>
<feature type="region of interest" description="Disordered" evidence="1">
    <location>
        <begin position="1"/>
        <end position="116"/>
    </location>
</feature>
<feature type="transmembrane region" description="Helical" evidence="2">
    <location>
        <begin position="355"/>
        <end position="373"/>
    </location>
</feature>
<accession>A0A9P6KBE1</accession>
<dbReference type="OrthoDB" id="20273at2759"/>
<dbReference type="Proteomes" id="UP000780801">
    <property type="component" value="Unassembled WGS sequence"/>
</dbReference>
<feature type="compositionally biased region" description="Low complexity" evidence="1">
    <location>
        <begin position="539"/>
        <end position="549"/>
    </location>
</feature>
<dbReference type="AlphaFoldDB" id="A0A9P6KBE1"/>
<dbReference type="EMBL" id="JAABOA010003573">
    <property type="protein sequence ID" value="KAF9578517.1"/>
    <property type="molecule type" value="Genomic_DNA"/>
</dbReference>
<keyword evidence="2" id="KW-0472">Membrane</keyword>
<gene>
    <name evidence="3" type="ORF">BGW38_005637</name>
</gene>
<protein>
    <submittedName>
        <fullName evidence="3">Uncharacterized protein</fullName>
    </submittedName>
</protein>
<proteinExistence type="predicted"/>
<keyword evidence="2" id="KW-1133">Transmembrane helix</keyword>
<sequence length="626" mass="66195">MEHDAFLSGSHPDQLPYMRDGHLPQRPVQGSIVGYAPLQDPQHDPALLQHGYTSPTLAHSQPGWTPAGPGSGSLSPTYGKPRTIPTGGGPESPTYTGYQQPYGGYPSPGLGPAVALASDPYRSSYAQQQKQHPLPGSSFSPYQYHATPVPYDDVNQSPYTPRYSMVSAGGHSASGQHYPMQVLHGQSSNQALNASFNQYPNQQYLQQQQQLSGGTPSSSDFEDRSQDFEMEMDSATVDGRLRQPKAQHMSKTDSVFSHQHLDSKREGRGSMDEEDENTEILAGRGIAGPGGGGGGTTGNGQSTRASRAGSLRSISRQARATNGANSDSEEEGQEKGEGRYRDPKRCWCCSKRACVYLSFVMIIVIGVTMYFVVPRAPNFSFLSVAPMGDPVVSKNSITEPFSLQIRVDSSENYLPLKLSAVEMTVWLKIDQTKIGHNNDLPSSFVIKPRQIQTISVPMTIDYTSLKIDTNADGTLQNLISACKPVDKASGVPAQGINLTFGGKLTVWGLSWIWKPQFSFNVDNVPCPVNAPELNKGSDPEPGTGSDPGSGSPPQPPATPATSNPAHPTPSAGPGGNSSGANSPTGTANGGQAPGPSVAPTPNDGAQPPAQPTPPAAAPAPGSVRAP</sequence>
<keyword evidence="2" id="KW-0812">Transmembrane</keyword>
<feature type="compositionally biased region" description="Basic and acidic residues" evidence="1">
    <location>
        <begin position="259"/>
        <end position="271"/>
    </location>
</feature>
<reference evidence="3" key="1">
    <citation type="journal article" date="2020" name="Fungal Divers.">
        <title>Resolving the Mortierellaceae phylogeny through synthesis of multi-gene phylogenetics and phylogenomics.</title>
        <authorList>
            <person name="Vandepol N."/>
            <person name="Liber J."/>
            <person name="Desiro A."/>
            <person name="Na H."/>
            <person name="Kennedy M."/>
            <person name="Barry K."/>
            <person name="Grigoriev I.V."/>
            <person name="Miller A.N."/>
            <person name="O'Donnell K."/>
            <person name="Stajich J.E."/>
            <person name="Bonito G."/>
        </authorList>
    </citation>
    <scope>NUCLEOTIDE SEQUENCE</scope>
    <source>
        <strain evidence="3">KOD1015</strain>
    </source>
</reference>
<feature type="compositionally biased region" description="Pro residues" evidence="1">
    <location>
        <begin position="608"/>
        <end position="617"/>
    </location>
</feature>
<feature type="compositionally biased region" description="Low complexity" evidence="1">
    <location>
        <begin position="559"/>
        <end position="571"/>
    </location>
</feature>
<name>A0A9P6KBE1_9FUNG</name>
<evidence type="ECO:0000313" key="4">
    <source>
        <dbReference type="Proteomes" id="UP000780801"/>
    </source>
</evidence>
<feature type="region of interest" description="Disordered" evidence="1">
    <location>
        <begin position="530"/>
        <end position="626"/>
    </location>
</feature>
<feature type="compositionally biased region" description="Low complexity" evidence="1">
    <location>
        <begin position="93"/>
        <end position="112"/>
    </location>
</feature>
<evidence type="ECO:0000256" key="2">
    <source>
        <dbReference type="SAM" id="Phobius"/>
    </source>
</evidence>
<organism evidence="3 4">
    <name type="scientific">Lunasporangiospora selenospora</name>
    <dbReference type="NCBI Taxonomy" id="979761"/>
    <lineage>
        <taxon>Eukaryota</taxon>
        <taxon>Fungi</taxon>
        <taxon>Fungi incertae sedis</taxon>
        <taxon>Mucoromycota</taxon>
        <taxon>Mortierellomycotina</taxon>
        <taxon>Mortierellomycetes</taxon>
        <taxon>Mortierellales</taxon>
        <taxon>Mortierellaceae</taxon>
        <taxon>Lunasporangiospora</taxon>
    </lineage>
</organism>